<sequence length="318" mass="33775">MIIDLPSTTTSQVNKKMVELRETGGAVALGRVLTLVVVTGDGTEVEQAIDAANEASREHPCRVIVVARGARQAAPRLDAQIRIGGDAGASEVLVLRLYGALADEGAGSVVPLLLPDAPVVVWWPSDAPESPAKDPIGALAHRRITDSAAEEDPIAALQARLESYTDGDTDLAWTRLTTWRALLATALDLPPHEPVTSATVAGAPASPSTDLLAGWLAAYLDIPVRRLEHHGGPGMYSATLERPAGDIEIIRPDSKVGTLTQPGQPDRQVGLQRRELGDCLVEELRRLDPDEIYEATLHGLSDVVRGERESEAAEEGTG</sequence>
<dbReference type="PANTHER" id="PTHR38658">
    <property type="entry name" value="OXPP CYCLE PROTEIN OPCA-RELATED"/>
    <property type="match status" value="1"/>
</dbReference>
<evidence type="ECO:0000259" key="2">
    <source>
        <dbReference type="Pfam" id="PF20171"/>
    </source>
</evidence>
<feature type="domain" description="Glucose-6-phosphate dehydrogenase assembly protein OpcA N-terminal" evidence="1">
    <location>
        <begin position="52"/>
        <end position="160"/>
    </location>
</feature>
<dbReference type="PANTHER" id="PTHR38658:SF1">
    <property type="entry name" value="OXPP CYCLE PROTEIN OPCA-RELATED"/>
    <property type="match status" value="1"/>
</dbReference>
<feature type="domain" description="Glucose-6-phosphate dehydrogenase assembly protein OpcA C-terminal" evidence="2">
    <location>
        <begin position="167"/>
        <end position="297"/>
    </location>
</feature>
<comment type="caution">
    <text evidence="3">The sequence shown here is derived from an EMBL/GenBank/DDBJ whole genome shotgun (WGS) entry which is preliminary data.</text>
</comment>
<dbReference type="Pfam" id="PF10128">
    <property type="entry name" value="OpcA_G6PD_assem"/>
    <property type="match status" value="1"/>
</dbReference>
<reference evidence="3 4" key="1">
    <citation type="submission" date="2024-08" db="EMBL/GenBank/DDBJ databases">
        <title>Genome mining of Saccharopolyspora cebuensis PGLac3 from Nigerian medicinal plant.</title>
        <authorList>
            <person name="Ezeobiora C.E."/>
            <person name="Igbokwe N.H."/>
            <person name="Amin D.H."/>
            <person name="Mendie U.E."/>
        </authorList>
    </citation>
    <scope>NUCLEOTIDE SEQUENCE [LARGE SCALE GENOMIC DNA]</scope>
    <source>
        <strain evidence="3 4">PGLac3</strain>
    </source>
</reference>
<organism evidence="3 4">
    <name type="scientific">Saccharopolyspora cebuensis</name>
    <dbReference type="NCBI Taxonomy" id="418759"/>
    <lineage>
        <taxon>Bacteria</taxon>
        <taxon>Bacillati</taxon>
        <taxon>Actinomycetota</taxon>
        <taxon>Actinomycetes</taxon>
        <taxon>Pseudonocardiales</taxon>
        <taxon>Pseudonocardiaceae</taxon>
        <taxon>Saccharopolyspora</taxon>
    </lineage>
</organism>
<dbReference type="InterPro" id="IPR004555">
    <property type="entry name" value="G6PDH_assembly_OpcA"/>
</dbReference>
<evidence type="ECO:0000313" key="4">
    <source>
        <dbReference type="Proteomes" id="UP001564626"/>
    </source>
</evidence>
<proteinExistence type="predicted"/>
<dbReference type="InterPro" id="IPR046802">
    <property type="entry name" value="OpcA_G6PD_C"/>
</dbReference>
<dbReference type="EMBL" id="JBGEHV010000005">
    <property type="protein sequence ID" value="MEY8038628.1"/>
    <property type="molecule type" value="Genomic_DNA"/>
</dbReference>
<dbReference type="Proteomes" id="UP001564626">
    <property type="component" value="Unassembled WGS sequence"/>
</dbReference>
<name>A0ABV4CDL1_9PSEU</name>
<dbReference type="Pfam" id="PF20171">
    <property type="entry name" value="OpcA_G6PD_C"/>
    <property type="match status" value="1"/>
</dbReference>
<gene>
    <name evidence="3" type="primary">opcA</name>
    <name evidence="3" type="ORF">AB8O55_04405</name>
</gene>
<protein>
    <submittedName>
        <fullName evidence="3">Glucose-6-phosphate dehydrogenase assembly protein OpcA</fullName>
    </submittedName>
</protein>
<dbReference type="NCBIfam" id="TIGR00534">
    <property type="entry name" value="OpcA"/>
    <property type="match status" value="1"/>
</dbReference>
<dbReference type="RefSeq" id="WP_345362045.1">
    <property type="nucleotide sequence ID" value="NZ_BAABII010000006.1"/>
</dbReference>
<keyword evidence="4" id="KW-1185">Reference proteome</keyword>
<dbReference type="InterPro" id="IPR046801">
    <property type="entry name" value="OpcA_G6PD_N"/>
</dbReference>
<evidence type="ECO:0000313" key="3">
    <source>
        <dbReference type="EMBL" id="MEY8038628.1"/>
    </source>
</evidence>
<evidence type="ECO:0000259" key="1">
    <source>
        <dbReference type="Pfam" id="PF10128"/>
    </source>
</evidence>
<accession>A0ABV4CDL1</accession>